<keyword evidence="8" id="KW-0472">Membrane</keyword>
<dbReference type="NCBIfam" id="TIGR02517">
    <property type="entry name" value="type_II_gspD"/>
    <property type="match status" value="1"/>
</dbReference>
<dbReference type="Pfam" id="PF03958">
    <property type="entry name" value="Secretin_N"/>
    <property type="match status" value="2"/>
</dbReference>
<dbReference type="InterPro" id="IPR004846">
    <property type="entry name" value="T2SS/T3SS_dom"/>
</dbReference>
<evidence type="ECO:0000256" key="11">
    <source>
        <dbReference type="SAM" id="MobiDB-lite"/>
    </source>
</evidence>
<evidence type="ECO:0000256" key="6">
    <source>
        <dbReference type="ARBA" id="ARBA00022729"/>
    </source>
</evidence>
<dbReference type="Proteomes" id="UP000613768">
    <property type="component" value="Unassembled WGS sequence"/>
</dbReference>
<dbReference type="Pfam" id="PF00263">
    <property type="entry name" value="Secretin"/>
    <property type="match status" value="1"/>
</dbReference>
<evidence type="ECO:0000256" key="7">
    <source>
        <dbReference type="ARBA" id="ARBA00022927"/>
    </source>
</evidence>
<dbReference type="InterPro" id="IPR049371">
    <property type="entry name" value="GspD-like_N0"/>
</dbReference>
<dbReference type="AlphaFoldDB" id="A0AAW3ZLN6"/>
<keyword evidence="16" id="KW-1185">Reference proteome</keyword>
<feature type="domain" description="NolW-like" evidence="13">
    <location>
        <begin position="194"/>
        <end position="253"/>
    </location>
</feature>
<dbReference type="InterPro" id="IPR050810">
    <property type="entry name" value="Bact_Secretion_Sys_Channel"/>
</dbReference>
<keyword evidence="4" id="KW-1134">Transmembrane beta strand</keyword>
<gene>
    <name evidence="15" type="primary">gspD</name>
    <name evidence="15" type="ORF">IFO71_11915</name>
</gene>
<proteinExistence type="inferred from homology"/>
<dbReference type="InterPro" id="IPR038591">
    <property type="entry name" value="NolW-like_sf"/>
</dbReference>
<accession>A0AAW3ZLN6</accession>
<evidence type="ECO:0000313" key="15">
    <source>
        <dbReference type="EMBL" id="MBD8526444.1"/>
    </source>
</evidence>
<dbReference type="GO" id="GO:0009279">
    <property type="term" value="C:cell outer membrane"/>
    <property type="evidence" value="ECO:0007669"/>
    <property type="project" value="UniProtKB-SubCell"/>
</dbReference>
<dbReference type="EMBL" id="JACYTR010000023">
    <property type="protein sequence ID" value="MBD8526444.1"/>
    <property type="molecule type" value="Genomic_DNA"/>
</dbReference>
<dbReference type="GO" id="GO:0015628">
    <property type="term" value="P:protein secretion by the type II secretion system"/>
    <property type="evidence" value="ECO:0007669"/>
    <property type="project" value="InterPro"/>
</dbReference>
<evidence type="ECO:0000313" key="16">
    <source>
        <dbReference type="Proteomes" id="UP000613768"/>
    </source>
</evidence>
<keyword evidence="5" id="KW-0812">Transmembrane</keyword>
<dbReference type="Gene3D" id="3.30.1370.120">
    <property type="match status" value="2"/>
</dbReference>
<evidence type="ECO:0000259" key="12">
    <source>
        <dbReference type="Pfam" id="PF00263"/>
    </source>
</evidence>
<evidence type="ECO:0000256" key="4">
    <source>
        <dbReference type="ARBA" id="ARBA00022452"/>
    </source>
</evidence>
<dbReference type="PANTHER" id="PTHR30332">
    <property type="entry name" value="PROBABLE GENERAL SECRETION PATHWAY PROTEIN D"/>
    <property type="match status" value="1"/>
</dbReference>
<evidence type="ECO:0000259" key="14">
    <source>
        <dbReference type="Pfam" id="PF21305"/>
    </source>
</evidence>
<dbReference type="PANTHER" id="PTHR30332:SF25">
    <property type="entry name" value="SECRETIN XPSD"/>
    <property type="match status" value="1"/>
</dbReference>
<organism evidence="15 16">
    <name type="scientific">Pseudomarimonas arenosa</name>
    <dbReference type="NCBI Taxonomy" id="2774145"/>
    <lineage>
        <taxon>Bacteria</taxon>
        <taxon>Pseudomonadati</taxon>
        <taxon>Pseudomonadota</taxon>
        <taxon>Gammaproteobacteria</taxon>
        <taxon>Lysobacterales</taxon>
        <taxon>Lysobacteraceae</taxon>
        <taxon>Pseudomarimonas</taxon>
    </lineage>
</organism>
<comment type="similarity">
    <text evidence="2">Belongs to the bacterial secretin family. GSP D subfamily.</text>
</comment>
<feature type="domain" description="GspD-like N0" evidence="14">
    <location>
        <begin position="99"/>
        <end position="163"/>
    </location>
</feature>
<evidence type="ECO:0000256" key="2">
    <source>
        <dbReference type="ARBA" id="ARBA00006980"/>
    </source>
</evidence>
<dbReference type="Gene3D" id="3.55.50.30">
    <property type="match status" value="1"/>
</dbReference>
<keyword evidence="7" id="KW-0653">Protein transport</keyword>
<evidence type="ECO:0000259" key="13">
    <source>
        <dbReference type="Pfam" id="PF03958"/>
    </source>
</evidence>
<protein>
    <submittedName>
        <fullName evidence="15">Type II secretion system secretin GspD</fullName>
    </submittedName>
</protein>
<dbReference type="InterPro" id="IPR005644">
    <property type="entry name" value="NolW-like"/>
</dbReference>
<keyword evidence="3 10" id="KW-0813">Transport</keyword>
<comment type="caution">
    <text evidence="15">The sequence shown here is derived from an EMBL/GenBank/DDBJ whole genome shotgun (WGS) entry which is preliminary data.</text>
</comment>
<sequence length="737" mass="76365">MKLHTTLMLAAIVALSGCATTRQDPGVGLAMEGRSIFADPVGGQGPVREQEAELLGSNDAGQPASDIPTEHSGSGTFINESASSKVPPAAGAVGEVTFNFEGESLHAVIKTILGEILQQNYVIAPGVSGQVTFSTAKPLRGDQALSILEMLLRWNNATLVWQDGRYTILPIGQALPGNLTPRTGPVNTARGYEVRAVPLKFISAMEMEKVLKPYAKPEAVISVDPARNLIVLAGTQAELENYLQTVDVFDVDWLAGMSVGMFSLQQAEASAVVGELEKIFGEGSNTPLAGMFRFMPLEGINGVMVITPQPKYLKTVEEWLERFDLGSGEAGQRLYVYDVKNVKAADLAQVLGDVFGGSGSSGSRGSGSVAPGLEPVRISSMTGNRGSDRSGNKSAGGGDGGAGGSGGGAGGAGGAGGGNVSVSGDGDVRFSAVEEGNSLIVRATAAQWESIRRVIERLDVVPLQVAIEAQIISVQLNDTLNYGVKYYFENAVAGGLGEAAGQLSRNRNIWGDTQGAVAFEGNNASSIGWSFVGPNAGAIVSLLDSVSNVRVLSAPSLVVLNNKAASINSGASIPINSSSIDFGNGNNNTVNSTQYLQTGITLSVTPRVNPGGLVFLEIEQEDSTPGDVGAGGNPQISQNTISTEIAVQSGQTVLLGGLIKQTDSKGSSGVPGLHKIPVIGGLFGKKNDSSVRQELIVLITPKVITNGDQAKEITDQYKSQFRALQPITAGAAAVRGD</sequence>
<evidence type="ECO:0000256" key="8">
    <source>
        <dbReference type="ARBA" id="ARBA00023136"/>
    </source>
</evidence>
<dbReference type="InterPro" id="IPR013356">
    <property type="entry name" value="T2SS_GspD"/>
</dbReference>
<name>A0AAW3ZLN6_9GAMM</name>
<dbReference type="Pfam" id="PF21305">
    <property type="entry name" value="type_II_gspD_N0"/>
    <property type="match status" value="1"/>
</dbReference>
<reference evidence="15 16" key="1">
    <citation type="submission" date="2020-09" db="EMBL/GenBank/DDBJ databases">
        <title>Pseudoxanthomonas sp. CAU 1598 isolated from sand of Yaerae Beach.</title>
        <authorList>
            <person name="Kim W."/>
        </authorList>
    </citation>
    <scope>NUCLEOTIDE SEQUENCE [LARGE SCALE GENOMIC DNA]</scope>
    <source>
        <strain evidence="15 16">CAU 1598</strain>
    </source>
</reference>
<comment type="subcellular location">
    <subcellularLocation>
        <location evidence="1 10">Cell outer membrane</location>
    </subcellularLocation>
</comment>
<feature type="compositionally biased region" description="Gly residues" evidence="11">
    <location>
        <begin position="394"/>
        <end position="414"/>
    </location>
</feature>
<dbReference type="GO" id="GO:0015627">
    <property type="term" value="C:type II protein secretion system complex"/>
    <property type="evidence" value="ECO:0007669"/>
    <property type="project" value="InterPro"/>
</dbReference>
<dbReference type="PRINTS" id="PR00811">
    <property type="entry name" value="BCTERIALGSPD"/>
</dbReference>
<evidence type="ECO:0000256" key="9">
    <source>
        <dbReference type="ARBA" id="ARBA00023237"/>
    </source>
</evidence>
<keyword evidence="9" id="KW-0998">Cell outer membrane</keyword>
<feature type="domain" description="NolW-like" evidence="13">
    <location>
        <begin position="336"/>
        <end position="463"/>
    </location>
</feature>
<dbReference type="InterPro" id="IPR001775">
    <property type="entry name" value="GspD/PilQ"/>
</dbReference>
<feature type="domain" description="Type II/III secretion system secretin-like" evidence="12">
    <location>
        <begin position="543"/>
        <end position="704"/>
    </location>
</feature>
<dbReference type="PRINTS" id="PR01032">
    <property type="entry name" value="PHAGEIV"/>
</dbReference>
<evidence type="ECO:0000256" key="1">
    <source>
        <dbReference type="ARBA" id="ARBA00004442"/>
    </source>
</evidence>
<evidence type="ECO:0000256" key="5">
    <source>
        <dbReference type="ARBA" id="ARBA00022692"/>
    </source>
</evidence>
<dbReference type="PROSITE" id="PS51257">
    <property type="entry name" value="PROKAR_LIPOPROTEIN"/>
    <property type="match status" value="1"/>
</dbReference>
<evidence type="ECO:0000256" key="10">
    <source>
        <dbReference type="RuleBase" id="RU004004"/>
    </source>
</evidence>
<feature type="region of interest" description="Disordered" evidence="11">
    <location>
        <begin position="359"/>
        <end position="414"/>
    </location>
</feature>
<keyword evidence="6" id="KW-0732">Signal</keyword>
<evidence type="ECO:0000256" key="3">
    <source>
        <dbReference type="ARBA" id="ARBA00022448"/>
    </source>
</evidence>